<keyword evidence="2" id="KW-1185">Reference proteome</keyword>
<gene>
    <name evidence="1" type="ORF">GGQ64_001253</name>
</gene>
<evidence type="ECO:0000313" key="2">
    <source>
        <dbReference type="Proteomes" id="UP000574761"/>
    </source>
</evidence>
<accession>A0A7W6GHK1</accession>
<dbReference type="RefSeq" id="WP_183800606.1">
    <property type="nucleotide sequence ID" value="NZ_JACIEE010000002.1"/>
</dbReference>
<reference evidence="1 2" key="1">
    <citation type="submission" date="2020-08" db="EMBL/GenBank/DDBJ databases">
        <title>Genomic Encyclopedia of Type Strains, Phase IV (KMG-IV): sequencing the most valuable type-strain genomes for metagenomic binning, comparative biology and taxonomic classification.</title>
        <authorList>
            <person name="Goeker M."/>
        </authorList>
    </citation>
    <scope>NUCLEOTIDE SEQUENCE [LARGE SCALE GENOMIC DNA]</scope>
    <source>
        <strain evidence="1 2">DSM 100211</strain>
    </source>
</reference>
<protein>
    <submittedName>
        <fullName evidence="1">Uncharacterized protein</fullName>
    </submittedName>
</protein>
<comment type="caution">
    <text evidence="1">The sequence shown here is derived from an EMBL/GenBank/DDBJ whole genome shotgun (WGS) entry which is preliminary data.</text>
</comment>
<organism evidence="1 2">
    <name type="scientific">Mycoplana azooxidifex</name>
    <dbReference type="NCBI Taxonomy" id="1636188"/>
    <lineage>
        <taxon>Bacteria</taxon>
        <taxon>Pseudomonadati</taxon>
        <taxon>Pseudomonadota</taxon>
        <taxon>Alphaproteobacteria</taxon>
        <taxon>Hyphomicrobiales</taxon>
        <taxon>Rhizobiaceae</taxon>
        <taxon>Mycoplana</taxon>
    </lineage>
</organism>
<evidence type="ECO:0000313" key="1">
    <source>
        <dbReference type="EMBL" id="MBB3976066.1"/>
    </source>
</evidence>
<dbReference type="AlphaFoldDB" id="A0A7W6GHK1"/>
<proteinExistence type="predicted"/>
<sequence>MSTKEYQCRGPSDAACKRHGTGLFGRLFSGWLGRSNYDWGCGPIDLAGSEGLDGHIARRADFRNPSGFGRNRRHGR</sequence>
<dbReference type="Proteomes" id="UP000574761">
    <property type="component" value="Unassembled WGS sequence"/>
</dbReference>
<name>A0A7W6GHK1_9HYPH</name>
<dbReference type="EMBL" id="JACIEE010000002">
    <property type="protein sequence ID" value="MBB3976066.1"/>
    <property type="molecule type" value="Genomic_DNA"/>
</dbReference>